<proteinExistence type="predicted"/>
<feature type="short sequence motif" description="GXGXXG" evidence="4">
    <location>
        <begin position="96"/>
        <end position="101"/>
    </location>
</feature>
<evidence type="ECO:0000256" key="3">
    <source>
        <dbReference type="ARBA" id="ARBA00023098"/>
    </source>
</evidence>
<accession>A0A0S3PUX4</accession>
<keyword evidence="5" id="KW-0732">Signal</keyword>
<evidence type="ECO:0000313" key="7">
    <source>
        <dbReference type="EMBL" id="BAT59709.1"/>
    </source>
</evidence>
<feature type="domain" description="PNPLA" evidence="6">
    <location>
        <begin position="92"/>
        <end position="284"/>
    </location>
</feature>
<comment type="caution">
    <text evidence="4">Lacks conserved residue(s) required for the propagation of feature annotation.</text>
</comment>
<feature type="short sequence motif" description="GXSXG" evidence="4">
    <location>
        <begin position="125"/>
        <end position="129"/>
    </location>
</feature>
<feature type="active site" description="Proton acceptor" evidence="4">
    <location>
        <position position="271"/>
    </location>
</feature>
<dbReference type="Proteomes" id="UP000236884">
    <property type="component" value="Chromosome"/>
</dbReference>
<sequence length="404" mass="42677">MSSNSFAPSRRGVAALLISGFAIAANPALAAPSRSKKKEAAKVEPKPNLERVAFTEEDQKFAAIPGFPDARFFSDDEAAFTSVTKTAIGAWITLSGGGEDGAYGAGVLSGLTLAGNRPDFSLVVGSSTGALMAPYVFLGASQDEALRTHYTSIHSGEIFELMNTPESLFDTWPLKKLIERSVSADMLTAIAAEHAKGRRLLVTTTNLDAGRMVVWNIGAIASRAKDADMRDAAVQLVRNVLLASSSIPGFFPPVHIDVAAGSKSFSEMHADGSIQSPFFVAPESLLARGSASLAARELYVLVNNKVTAEFGMAERAIHSVLARSITVAMKAGLRGEVMRIGQVAQRQDLPLRLAVVPPSFNVQARGMFDPDYMKALFEHGVAAGRDGQAFGNSAMAALRMASGG</sequence>
<name>A0A0S3PUX4_9BRAD</name>
<keyword evidence="1 4" id="KW-0378">Hydrolase</keyword>
<dbReference type="PROSITE" id="PS51635">
    <property type="entry name" value="PNPLA"/>
    <property type="match status" value="1"/>
</dbReference>
<dbReference type="EMBL" id="AP014946">
    <property type="protein sequence ID" value="BAT59709.1"/>
    <property type="molecule type" value="Genomic_DNA"/>
</dbReference>
<keyword evidence="3 4" id="KW-0443">Lipid metabolism</keyword>
<dbReference type="InterPro" id="IPR016035">
    <property type="entry name" value="Acyl_Trfase/lysoPLipase"/>
</dbReference>
<keyword evidence="2 4" id="KW-0442">Lipid degradation</keyword>
<reference evidence="7 8" key="1">
    <citation type="submission" date="2015-08" db="EMBL/GenBank/DDBJ databases">
        <title>Investigation of the bacterial diversity of lava forest soil.</title>
        <authorList>
            <person name="Lee J.S."/>
        </authorList>
    </citation>
    <scope>NUCLEOTIDE SEQUENCE [LARGE SCALE GENOMIC DNA]</scope>
    <source>
        <strain evidence="7 8">GJW-30</strain>
    </source>
</reference>
<dbReference type="OrthoDB" id="323481at2"/>
<evidence type="ECO:0000259" key="6">
    <source>
        <dbReference type="PROSITE" id="PS51635"/>
    </source>
</evidence>
<dbReference type="RefSeq" id="WP_096355305.1">
    <property type="nucleotide sequence ID" value="NZ_AP014946.1"/>
</dbReference>
<evidence type="ECO:0000313" key="8">
    <source>
        <dbReference type="Proteomes" id="UP000236884"/>
    </source>
</evidence>
<dbReference type="Gene3D" id="3.40.1090.10">
    <property type="entry name" value="Cytosolic phospholipase A2 catalytic domain"/>
    <property type="match status" value="1"/>
</dbReference>
<evidence type="ECO:0000256" key="1">
    <source>
        <dbReference type="ARBA" id="ARBA00022801"/>
    </source>
</evidence>
<dbReference type="GO" id="GO:0016042">
    <property type="term" value="P:lipid catabolic process"/>
    <property type="evidence" value="ECO:0007669"/>
    <property type="project" value="UniProtKB-UniRule"/>
</dbReference>
<dbReference type="AlphaFoldDB" id="A0A0S3PUX4"/>
<feature type="active site" description="Nucleophile" evidence="4">
    <location>
        <position position="127"/>
    </location>
</feature>
<dbReference type="SUPFAM" id="SSF52151">
    <property type="entry name" value="FabD/lysophospholipase-like"/>
    <property type="match status" value="1"/>
</dbReference>
<protein>
    <submittedName>
        <fullName evidence="7">Patatin-like phospholipase</fullName>
    </submittedName>
</protein>
<organism evidence="7 8">
    <name type="scientific">Variibacter gotjawalensis</name>
    <dbReference type="NCBI Taxonomy" id="1333996"/>
    <lineage>
        <taxon>Bacteria</taxon>
        <taxon>Pseudomonadati</taxon>
        <taxon>Pseudomonadota</taxon>
        <taxon>Alphaproteobacteria</taxon>
        <taxon>Hyphomicrobiales</taxon>
        <taxon>Nitrobacteraceae</taxon>
        <taxon>Variibacter</taxon>
    </lineage>
</organism>
<keyword evidence="8" id="KW-1185">Reference proteome</keyword>
<dbReference type="InterPro" id="IPR002641">
    <property type="entry name" value="PNPLA_dom"/>
</dbReference>
<evidence type="ECO:0000256" key="5">
    <source>
        <dbReference type="SAM" id="SignalP"/>
    </source>
</evidence>
<evidence type="ECO:0000256" key="4">
    <source>
        <dbReference type="PROSITE-ProRule" id="PRU01161"/>
    </source>
</evidence>
<dbReference type="PANTHER" id="PTHR14226">
    <property type="entry name" value="NEUROPATHY TARGET ESTERASE/SWISS CHEESE D.MELANOGASTER"/>
    <property type="match status" value="1"/>
</dbReference>
<dbReference type="PANTHER" id="PTHR14226:SF74">
    <property type="entry name" value="BLR4684 PROTEIN"/>
    <property type="match status" value="1"/>
</dbReference>
<evidence type="ECO:0000256" key="2">
    <source>
        <dbReference type="ARBA" id="ARBA00022963"/>
    </source>
</evidence>
<dbReference type="KEGG" id="vgo:GJW-30_1_02242"/>
<feature type="signal peptide" evidence="5">
    <location>
        <begin position="1"/>
        <end position="24"/>
    </location>
</feature>
<gene>
    <name evidence="7" type="ORF">GJW-30_1_02242</name>
</gene>
<feature type="chain" id="PRO_5006615611" evidence="5">
    <location>
        <begin position="25"/>
        <end position="404"/>
    </location>
</feature>
<dbReference type="Pfam" id="PF01734">
    <property type="entry name" value="Patatin"/>
    <property type="match status" value="1"/>
</dbReference>
<dbReference type="GO" id="GO:0016787">
    <property type="term" value="F:hydrolase activity"/>
    <property type="evidence" value="ECO:0007669"/>
    <property type="project" value="UniProtKB-UniRule"/>
</dbReference>
<dbReference type="InterPro" id="IPR050301">
    <property type="entry name" value="NTE"/>
</dbReference>